<evidence type="ECO:0000313" key="4">
    <source>
        <dbReference type="EMBL" id="RKF77245.1"/>
    </source>
</evidence>
<dbReference type="EMBL" id="MCBS01022126">
    <property type="protein sequence ID" value="RKF77245.1"/>
    <property type="molecule type" value="Genomic_DNA"/>
</dbReference>
<keyword evidence="1" id="KW-0862">Zinc</keyword>
<proteinExistence type="predicted"/>
<evidence type="ECO:0000313" key="5">
    <source>
        <dbReference type="Proteomes" id="UP000285326"/>
    </source>
</evidence>
<feature type="domain" description="C2H2-type" evidence="3">
    <location>
        <begin position="171"/>
        <end position="198"/>
    </location>
</feature>
<feature type="compositionally biased region" description="Low complexity" evidence="2">
    <location>
        <begin position="286"/>
        <end position="300"/>
    </location>
</feature>
<accession>A0A420IRT8</accession>
<evidence type="ECO:0000256" key="1">
    <source>
        <dbReference type="PROSITE-ProRule" id="PRU00042"/>
    </source>
</evidence>
<reference evidence="4 5" key="1">
    <citation type="journal article" date="2018" name="BMC Genomics">
        <title>Comparative genome analyses reveal sequence features reflecting distinct modes of host-adaptation between dicot and monocot powdery mildew.</title>
        <authorList>
            <person name="Wu Y."/>
            <person name="Ma X."/>
            <person name="Pan Z."/>
            <person name="Kale S.D."/>
            <person name="Song Y."/>
            <person name="King H."/>
            <person name="Zhang Q."/>
            <person name="Presley C."/>
            <person name="Deng X."/>
            <person name="Wei C.I."/>
            <person name="Xiao S."/>
        </authorList>
    </citation>
    <scope>NUCLEOTIDE SEQUENCE [LARGE SCALE GENOMIC DNA]</scope>
    <source>
        <strain evidence="4">UMSG1</strain>
    </source>
</reference>
<name>A0A420IRT8_9PEZI</name>
<gene>
    <name evidence="4" type="ORF">GcM1_221059</name>
</gene>
<feature type="compositionally biased region" description="Basic residues" evidence="2">
    <location>
        <begin position="46"/>
        <end position="55"/>
    </location>
</feature>
<dbReference type="PROSITE" id="PS00028">
    <property type="entry name" value="ZINC_FINGER_C2H2_1"/>
    <property type="match status" value="1"/>
</dbReference>
<dbReference type="PROSITE" id="PS50157">
    <property type="entry name" value="ZINC_FINGER_C2H2_2"/>
    <property type="match status" value="1"/>
</dbReference>
<feature type="region of interest" description="Disordered" evidence="2">
    <location>
        <begin position="234"/>
        <end position="260"/>
    </location>
</feature>
<feature type="compositionally biased region" description="Polar residues" evidence="2">
    <location>
        <begin position="1"/>
        <end position="27"/>
    </location>
</feature>
<feature type="region of interest" description="Disordered" evidence="2">
    <location>
        <begin position="414"/>
        <end position="447"/>
    </location>
</feature>
<feature type="compositionally biased region" description="Acidic residues" evidence="2">
    <location>
        <begin position="435"/>
        <end position="447"/>
    </location>
</feature>
<protein>
    <recommendedName>
        <fullName evidence="3">C2H2-type domain-containing protein</fullName>
    </recommendedName>
</protein>
<evidence type="ECO:0000259" key="3">
    <source>
        <dbReference type="PROSITE" id="PS50157"/>
    </source>
</evidence>
<dbReference type="AlphaFoldDB" id="A0A420IRT8"/>
<keyword evidence="1" id="KW-0863">Zinc-finger</keyword>
<feature type="compositionally biased region" description="Acidic residues" evidence="2">
    <location>
        <begin position="126"/>
        <end position="142"/>
    </location>
</feature>
<dbReference type="InterPro" id="IPR013087">
    <property type="entry name" value="Znf_C2H2_type"/>
</dbReference>
<keyword evidence="1" id="KW-0479">Metal-binding</keyword>
<dbReference type="Proteomes" id="UP000285326">
    <property type="component" value="Unassembled WGS sequence"/>
</dbReference>
<organism evidence="4 5">
    <name type="scientific">Golovinomyces cichoracearum</name>
    <dbReference type="NCBI Taxonomy" id="62708"/>
    <lineage>
        <taxon>Eukaryota</taxon>
        <taxon>Fungi</taxon>
        <taxon>Dikarya</taxon>
        <taxon>Ascomycota</taxon>
        <taxon>Pezizomycotina</taxon>
        <taxon>Leotiomycetes</taxon>
        <taxon>Erysiphales</taxon>
        <taxon>Erysiphaceae</taxon>
        <taxon>Golovinomyces</taxon>
    </lineage>
</organism>
<comment type="caution">
    <text evidence="4">The sequence shown here is derived from an EMBL/GenBank/DDBJ whole genome shotgun (WGS) entry which is preliminary data.</text>
</comment>
<sequence>MASSKESPQSSRPLSQHRLSISNANSLSKSHNRIQSHSSSTSSHIPSHRVTRRKSVSTNTAVIAVVAKEVADATQGIPITVRKSATLRSNSSRSSTLGSLPSLPMSLPTQKIRLTFNGKTDRGEESAIDDNQMDELSIDDEESGSKPLQARRASEGQHLMKEGKKSSSSDLKCVKCGKEYKHSSCLSKHLWEHTPEWSYTSKLLISKHQQVQLLEAASVLLTMTQDVSITVPSAQDYQSDHDSTSVSSEQHDHLSSADTTPPYADIFNTYSNQLFTRGRGYKRYNGGQSLSHSHQSTSSTEFFGKEKNSNTRIYEDYGDSIINGRPNSSGNSCNEDESLASAVQLLSCSFGSTGTPKPLAESFFQNTPPVPDIPACYLDHCDFPDPTFTPCHHPQQKESYTRSRIDCSKDVQMDSGEYVLDDDEQEQRSLHGRSDEDDDGIFGSMEE</sequence>
<feature type="compositionally biased region" description="Basic and acidic residues" evidence="2">
    <location>
        <begin position="238"/>
        <end position="255"/>
    </location>
</feature>
<feature type="compositionally biased region" description="Low complexity" evidence="2">
    <location>
        <begin position="33"/>
        <end position="45"/>
    </location>
</feature>
<feature type="region of interest" description="Disordered" evidence="2">
    <location>
        <begin position="286"/>
        <end position="305"/>
    </location>
</feature>
<evidence type="ECO:0000256" key="2">
    <source>
        <dbReference type="SAM" id="MobiDB-lite"/>
    </source>
</evidence>
<feature type="compositionally biased region" description="Basic and acidic residues" evidence="2">
    <location>
        <begin position="152"/>
        <end position="164"/>
    </location>
</feature>
<feature type="region of interest" description="Disordered" evidence="2">
    <location>
        <begin position="1"/>
        <end position="56"/>
    </location>
</feature>
<dbReference type="GO" id="GO:0008270">
    <property type="term" value="F:zinc ion binding"/>
    <property type="evidence" value="ECO:0007669"/>
    <property type="project" value="UniProtKB-KW"/>
</dbReference>
<feature type="region of interest" description="Disordered" evidence="2">
    <location>
        <begin position="116"/>
        <end position="164"/>
    </location>
</feature>